<dbReference type="Proteomes" id="UP000077684">
    <property type="component" value="Unassembled WGS sequence"/>
</dbReference>
<evidence type="ECO:0000313" key="2">
    <source>
        <dbReference type="EMBL" id="KAE8246804.1"/>
    </source>
</evidence>
<dbReference type="EMBL" id="LWDE02000548">
    <property type="protein sequence ID" value="KAE8246804.1"/>
    <property type="molecule type" value="Genomic_DNA"/>
</dbReference>
<proteinExistence type="predicted"/>
<gene>
    <name evidence="2" type="ORF">A4X06_0g4872</name>
</gene>
<feature type="domain" description="Tf2-1-like SH3-like" evidence="1">
    <location>
        <begin position="90"/>
        <end position="138"/>
    </location>
</feature>
<reference evidence="2" key="1">
    <citation type="submission" date="2016-04" db="EMBL/GenBank/DDBJ databases">
        <authorList>
            <person name="Nguyen H.D."/>
            <person name="Samba Siva P."/>
            <person name="Cullis J."/>
            <person name="Levesque C.A."/>
            <person name="Hambleton S."/>
        </authorList>
    </citation>
    <scope>NUCLEOTIDE SEQUENCE</scope>
    <source>
        <strain evidence="2">DAOMC 236426</strain>
    </source>
</reference>
<dbReference type="AlphaFoldDB" id="A0A8X7MRP0"/>
<accession>A0A8X7MRP0</accession>
<comment type="caution">
    <text evidence="2">The sequence shown here is derived from an EMBL/GenBank/DDBJ whole genome shotgun (WGS) entry which is preliminary data.</text>
</comment>
<protein>
    <recommendedName>
        <fullName evidence="1">Tf2-1-like SH3-like domain-containing protein</fullName>
    </recommendedName>
</protein>
<keyword evidence="3" id="KW-1185">Reference proteome</keyword>
<name>A0A8X7MRP0_9BASI</name>
<dbReference type="Pfam" id="PF24626">
    <property type="entry name" value="SH3_Tf2-1"/>
    <property type="match status" value="1"/>
</dbReference>
<organism evidence="2 3">
    <name type="scientific">Tilletia controversa</name>
    <name type="common">dwarf bunt fungus</name>
    <dbReference type="NCBI Taxonomy" id="13291"/>
    <lineage>
        <taxon>Eukaryota</taxon>
        <taxon>Fungi</taxon>
        <taxon>Dikarya</taxon>
        <taxon>Basidiomycota</taxon>
        <taxon>Ustilaginomycotina</taxon>
        <taxon>Exobasidiomycetes</taxon>
        <taxon>Tilletiales</taxon>
        <taxon>Tilletiaceae</taxon>
        <taxon>Tilletia</taxon>
    </lineage>
</organism>
<evidence type="ECO:0000313" key="3">
    <source>
        <dbReference type="Proteomes" id="UP000077684"/>
    </source>
</evidence>
<evidence type="ECO:0000259" key="1">
    <source>
        <dbReference type="Pfam" id="PF24626"/>
    </source>
</evidence>
<dbReference type="InterPro" id="IPR056924">
    <property type="entry name" value="SH3_Tf2-1"/>
</dbReference>
<sequence>MMAYNTQTQETTQEPPYKIVFARNPRVFPLAETLHQIQDQEGAASAGTVTDLGALLAFHADVQDRIICAQNRQSEEYNRRHLAWTPSIDDWVLVKTEHYKQRLDPTQRAKAKLSPKLMGPFRVAELIRPGTYQLEVPGPLVGTTEEGSRTERRVSAFLGRRPTQFIDGQRFDYLVKWAGGIEPTWQCDERLPGMHWARRDFAQKIKAEKGISRLTKGREWVLGIAEERARQLRDMEMETKE</sequence>
<reference evidence="2" key="2">
    <citation type="journal article" date="2019" name="IMA Fungus">
        <title>Genome sequencing and comparison of five Tilletia species to identify candidate genes for the detection of regulated species infecting wheat.</title>
        <authorList>
            <person name="Nguyen H.D.T."/>
            <person name="Sultana T."/>
            <person name="Kesanakurti P."/>
            <person name="Hambleton S."/>
        </authorList>
    </citation>
    <scope>NUCLEOTIDE SEQUENCE</scope>
    <source>
        <strain evidence="2">DAOMC 236426</strain>
    </source>
</reference>